<evidence type="ECO:0000313" key="2">
    <source>
        <dbReference type="EMBL" id="OQX50857.1"/>
    </source>
</evidence>
<dbReference type="EMBL" id="MZGJ01000016">
    <property type="protein sequence ID" value="OQX50857.1"/>
    <property type="molecule type" value="Genomic_DNA"/>
</dbReference>
<evidence type="ECO:0000313" key="3">
    <source>
        <dbReference type="Proteomes" id="UP000192520"/>
    </source>
</evidence>
<evidence type="ECO:0000256" key="1">
    <source>
        <dbReference type="SAM" id="Phobius"/>
    </source>
</evidence>
<dbReference type="STRING" id="1968527.B5M47_02860"/>
<proteinExistence type="predicted"/>
<keyword evidence="1" id="KW-1133">Transmembrane helix</keyword>
<feature type="transmembrane region" description="Helical" evidence="1">
    <location>
        <begin position="221"/>
        <end position="239"/>
    </location>
</feature>
<feature type="transmembrane region" description="Helical" evidence="1">
    <location>
        <begin position="131"/>
        <end position="149"/>
    </location>
</feature>
<feature type="transmembrane region" description="Helical" evidence="1">
    <location>
        <begin position="289"/>
        <end position="308"/>
    </location>
</feature>
<name>A0A1W9NXH7_UNCC3</name>
<protein>
    <recommendedName>
        <fullName evidence="4">Membrane protein 6-pyruvoyl-tetrahydropterin synthase-related domain-containing protein</fullName>
    </recommendedName>
</protein>
<keyword evidence="1" id="KW-0812">Transmembrane</keyword>
<evidence type="ECO:0008006" key="4">
    <source>
        <dbReference type="Google" id="ProtNLM"/>
    </source>
</evidence>
<dbReference type="AlphaFoldDB" id="A0A1W9NXH7"/>
<dbReference type="Proteomes" id="UP000192520">
    <property type="component" value="Unassembled WGS sequence"/>
</dbReference>
<feature type="transmembrane region" description="Helical" evidence="1">
    <location>
        <begin position="320"/>
        <end position="338"/>
    </location>
</feature>
<organism evidence="2 3">
    <name type="scientific">candidate division CPR3 bacterium 4484_211</name>
    <dbReference type="NCBI Taxonomy" id="1968527"/>
    <lineage>
        <taxon>Bacteria</taxon>
        <taxon>Bacteria division CPR3</taxon>
    </lineage>
</organism>
<feature type="transmembrane region" description="Helical" evidence="1">
    <location>
        <begin position="199"/>
        <end position="215"/>
    </location>
</feature>
<feature type="transmembrane region" description="Helical" evidence="1">
    <location>
        <begin position="12"/>
        <end position="32"/>
    </location>
</feature>
<accession>A0A1W9NXH7</accession>
<reference evidence="3" key="1">
    <citation type="submission" date="2017-03" db="EMBL/GenBank/DDBJ databases">
        <title>Novel pathways for hydrocarbon cycling and metabolic interdependencies in hydrothermal sediment communities.</title>
        <authorList>
            <person name="Dombrowski N."/>
            <person name="Seitz K."/>
            <person name="Teske A."/>
            <person name="Baker B."/>
        </authorList>
    </citation>
    <scope>NUCLEOTIDE SEQUENCE [LARGE SCALE GENOMIC DNA]</scope>
</reference>
<feature type="transmembrane region" description="Helical" evidence="1">
    <location>
        <begin position="344"/>
        <end position="363"/>
    </location>
</feature>
<feature type="transmembrane region" description="Helical" evidence="1">
    <location>
        <begin position="251"/>
        <end position="269"/>
    </location>
</feature>
<gene>
    <name evidence="2" type="ORF">B5M47_02860</name>
</gene>
<sequence>MKLSREIIHKFTSLFLPLIILVLNFSLVRPLFTGEYSQFMQSIEVSYITMAKFIARFWSGIFGGWNPLWYLGYPLYLLYTPLLPVGEVLINKIWPFISFARAYRIISGLAYCLVPLSLYFFVLTVSGKKKTAFFSALVFSIFPSINYLIGEVRTVGSAFSLAPWRLVILTLYGEGPHTLSQVFLLLAGSAYYKLLKQHSYNWLVLTALFIALTGLTNAIGLSALAVLLLAIAFVEILLGENSAELMHKLKLSLEAAGLAYGLLAFWYNFAFIKSFFGEGRGVLQNYLALFPWGLVFLFFLLGLLYAGLKKVRSGSVRVALLWFLVNAFVVASHYQWKIDYLPQALRLMTEVDMSWAMLLGILLAEMERKLPAKRLLGPLLFIAVLAGGAYLARDFLGWSLDGWQPYSRIMTRPADNLKTSPEYEISRWLQENVPRGTRAYVSGNYAFWLNYFNDVGQVRGALDQSAVHPWVLHASYQIYHGESGEISVDWAKIMNVKYIVVNTVTSREPFKDYRYPGKFQGLLKPVYREQGDIIYEVPLKDESLAKKVNLSLHDRLEEPQNAVDKEAISEYVNWLENASDRKGSKLNFRQINNSHYQISGYLKRNEAILVQMAYCPGWVAKGEDGVKMKVKRDVLGFILIQPNKDGRVNINLWYQPIIWQYAGYIVTAATVFFILYQVVRMGHKCPTQLS</sequence>
<keyword evidence="1" id="KW-0472">Membrane</keyword>
<feature type="transmembrane region" description="Helical" evidence="1">
    <location>
        <begin position="102"/>
        <end position="125"/>
    </location>
</feature>
<feature type="transmembrane region" description="Helical" evidence="1">
    <location>
        <begin position="658"/>
        <end position="679"/>
    </location>
</feature>
<feature type="transmembrane region" description="Helical" evidence="1">
    <location>
        <begin position="375"/>
        <end position="392"/>
    </location>
</feature>
<feature type="transmembrane region" description="Helical" evidence="1">
    <location>
        <begin position="68"/>
        <end position="90"/>
    </location>
</feature>
<comment type="caution">
    <text evidence="2">The sequence shown here is derived from an EMBL/GenBank/DDBJ whole genome shotgun (WGS) entry which is preliminary data.</text>
</comment>